<evidence type="ECO:0000256" key="3">
    <source>
        <dbReference type="SAM" id="MobiDB-lite"/>
    </source>
</evidence>
<dbReference type="PANTHER" id="PTHR45670:SF1">
    <property type="entry name" value="E3 UBIQUITIN-PROTEIN LIGASE HECTD1"/>
    <property type="match status" value="1"/>
</dbReference>
<proteinExistence type="inferred from homology"/>
<evidence type="ECO:0000256" key="2">
    <source>
        <dbReference type="RuleBase" id="RU369009"/>
    </source>
</evidence>
<gene>
    <name evidence="4" type="ORF">PXEA_LOCUS1137</name>
</gene>
<evidence type="ECO:0000313" key="5">
    <source>
        <dbReference type="Proteomes" id="UP000784294"/>
    </source>
</evidence>
<comment type="function">
    <text evidence="2">E3 ubiquitin-protein ligase which accepts ubiquitin from an E2 ubiquitin-conjugating enzyme in the form of a thioester and then directly transfers the ubiquitin to targeted substrates.</text>
</comment>
<dbReference type="EC" id="2.3.2.26" evidence="2"/>
<dbReference type="GO" id="GO:0043161">
    <property type="term" value="P:proteasome-mediated ubiquitin-dependent protein catabolic process"/>
    <property type="evidence" value="ECO:0007669"/>
    <property type="project" value="TreeGrafter"/>
</dbReference>
<sequence length="717" mass="77443">MPGQTAMTSSGDPSISQLAGGGVNQRGSLAGLLVPGLSVGGLRRGDSSHLATALVAVLNGKTSNGSAIATVPGSSNRSGNFLSPLTNLLASLTGIANVGTFAGSSSMKDSEASGSRSTAASSGVFLSPGLLNLAWKRSSHHQSANNSNNARSHLPHDNTNCFAFLPSSIPSTQTLLTNASKNTISLFGLHDTSASPHTSRLTAHLPGAGNLGLFILPCSNSNISAVASGVDQDSTFSGGLEAGVMGGQVGRLHKEFIRIPRAPAAEDSALLNGSKSTEAILEGGAHCETYTFEKNDCKHTTFWDWAAQVMEEHAERKSELEIQFLNEAGTGLGPTLEFFSLMALEFQRRDALLWVTDDSLQDPYAVDATSIKSNLHPTTTDYPETTLAGAPTSTINSEVRMSVPLPACNDQLIGALSDVSPAHDLLSSVSYVSMPNGLFPAPVPGDLVPEIVLYKFHIMGITIAKCLQDSRRIDLPLSPPFLKLISTYGRLPLSSVSAKRPPPFASFSSESQRGYLQQASTNYPLSGDMGATDLSSDIISPQLHELVEIESYADYLRPDPANPWLTDFFEEEFLESKEIDKDELEKQGKFNEDEVIPLAEPKLSPVSFSAFDLPEAPKHWLAGLLGMEDLMQIYPERGRFLRQIVHYLYRRQRLLSNSECLSHQSYQRDNNTLIRYNTFADQSLDLNERLNLLECEIFGCTIENLCLDMEFLPVSKV</sequence>
<name>A0A3S5CH07_9PLAT</name>
<comment type="catalytic activity">
    <reaction evidence="2">
        <text>S-ubiquitinyl-[E2 ubiquitin-conjugating enzyme]-L-cysteine + [acceptor protein]-L-lysine = [E2 ubiquitin-conjugating enzyme]-L-cysteine + N(6)-ubiquitinyl-[acceptor protein]-L-lysine.</text>
        <dbReference type="EC" id="2.3.2.26"/>
    </reaction>
</comment>
<dbReference type="EMBL" id="CAAALY010002305">
    <property type="protein sequence ID" value="VEL07697.1"/>
    <property type="molecule type" value="Genomic_DNA"/>
</dbReference>
<comment type="caution">
    <text evidence="4">The sequence shown here is derived from an EMBL/GenBank/DDBJ whole genome shotgun (WGS) entry which is preliminary data.</text>
</comment>
<dbReference type="GO" id="GO:0061630">
    <property type="term" value="F:ubiquitin protein ligase activity"/>
    <property type="evidence" value="ECO:0007669"/>
    <property type="project" value="UniProtKB-UniRule"/>
</dbReference>
<evidence type="ECO:0000256" key="1">
    <source>
        <dbReference type="ARBA" id="ARBA00022679"/>
    </source>
</evidence>
<feature type="region of interest" description="Disordered" evidence="3">
    <location>
        <begin position="1"/>
        <end position="20"/>
    </location>
</feature>
<dbReference type="InterPro" id="IPR035983">
    <property type="entry name" value="Hect_E3_ubiquitin_ligase"/>
</dbReference>
<keyword evidence="5" id="KW-1185">Reference proteome</keyword>
<accession>A0A3S5CH07</accession>
<dbReference type="PANTHER" id="PTHR45670">
    <property type="entry name" value="E3 UBIQUITIN-PROTEIN LIGASE TRIP12"/>
    <property type="match status" value="1"/>
</dbReference>
<reference evidence="4" key="1">
    <citation type="submission" date="2018-11" db="EMBL/GenBank/DDBJ databases">
        <authorList>
            <consortium name="Pathogen Informatics"/>
        </authorList>
    </citation>
    <scope>NUCLEOTIDE SEQUENCE</scope>
</reference>
<dbReference type="AlphaFoldDB" id="A0A3S5CH07"/>
<dbReference type="InterPro" id="IPR045322">
    <property type="entry name" value="HECTD1/TRIP12-like"/>
</dbReference>
<keyword evidence="2" id="KW-0833">Ubl conjugation pathway</keyword>
<feature type="compositionally biased region" description="Polar residues" evidence="3">
    <location>
        <begin position="1"/>
        <end position="17"/>
    </location>
</feature>
<comment type="similarity">
    <text evidence="2">Belongs to the UPL family. K-HECT subfamily.</text>
</comment>
<protein>
    <recommendedName>
        <fullName evidence="2">E3 ubiquitin-protein ligase</fullName>
        <ecNumber evidence="2">2.3.2.26</ecNumber>
    </recommendedName>
</protein>
<dbReference type="GO" id="GO:0000209">
    <property type="term" value="P:protein polyubiquitination"/>
    <property type="evidence" value="ECO:0007669"/>
    <property type="project" value="TreeGrafter"/>
</dbReference>
<dbReference type="Gene3D" id="3.90.1750.10">
    <property type="entry name" value="Hect, E3 ligase catalytic domains"/>
    <property type="match status" value="1"/>
</dbReference>
<dbReference type="UniPathway" id="UPA00143"/>
<dbReference type="SUPFAM" id="SSF56204">
    <property type="entry name" value="Hect, E3 ligase catalytic domain"/>
    <property type="match status" value="1"/>
</dbReference>
<keyword evidence="1 2" id="KW-0808">Transferase</keyword>
<dbReference type="Proteomes" id="UP000784294">
    <property type="component" value="Unassembled WGS sequence"/>
</dbReference>
<comment type="pathway">
    <text evidence="2">Protein modification; protein ubiquitination.</text>
</comment>
<dbReference type="OrthoDB" id="412600at2759"/>
<dbReference type="GO" id="GO:0016607">
    <property type="term" value="C:nuclear speck"/>
    <property type="evidence" value="ECO:0007669"/>
    <property type="project" value="TreeGrafter"/>
</dbReference>
<evidence type="ECO:0000313" key="4">
    <source>
        <dbReference type="EMBL" id="VEL07697.1"/>
    </source>
</evidence>
<organism evidence="4 5">
    <name type="scientific">Protopolystoma xenopodis</name>
    <dbReference type="NCBI Taxonomy" id="117903"/>
    <lineage>
        <taxon>Eukaryota</taxon>
        <taxon>Metazoa</taxon>
        <taxon>Spiralia</taxon>
        <taxon>Lophotrochozoa</taxon>
        <taxon>Platyhelminthes</taxon>
        <taxon>Monogenea</taxon>
        <taxon>Polyopisthocotylea</taxon>
        <taxon>Polystomatidea</taxon>
        <taxon>Polystomatidae</taxon>
        <taxon>Protopolystoma</taxon>
    </lineage>
</organism>